<organism evidence="2">
    <name type="scientific">Chlamydomonas leiostraca</name>
    <dbReference type="NCBI Taxonomy" id="1034604"/>
    <lineage>
        <taxon>Eukaryota</taxon>
        <taxon>Viridiplantae</taxon>
        <taxon>Chlorophyta</taxon>
        <taxon>core chlorophytes</taxon>
        <taxon>Chlorophyceae</taxon>
        <taxon>CS clade</taxon>
        <taxon>Chlamydomonadales</taxon>
        <taxon>Chlamydomonadaceae</taxon>
        <taxon>Chlamydomonas</taxon>
    </lineage>
</organism>
<reference evidence="2" key="1">
    <citation type="submission" date="2021-01" db="EMBL/GenBank/DDBJ databases">
        <authorList>
            <person name="Corre E."/>
            <person name="Pelletier E."/>
            <person name="Niang G."/>
            <person name="Scheremetjew M."/>
            <person name="Finn R."/>
            <person name="Kale V."/>
            <person name="Holt S."/>
            <person name="Cochrane G."/>
            <person name="Meng A."/>
            <person name="Brown T."/>
            <person name="Cohen L."/>
        </authorList>
    </citation>
    <scope>NUCLEOTIDE SEQUENCE</scope>
    <source>
        <strain evidence="2">SAG 11-49</strain>
    </source>
</reference>
<dbReference type="PANTHER" id="PTHR34801">
    <property type="entry name" value="EXPRESSED PROTEIN"/>
    <property type="match status" value="1"/>
</dbReference>
<dbReference type="AlphaFoldDB" id="A0A7S0R9H8"/>
<proteinExistence type="predicted"/>
<sequence>MRLSAHVTKLARQPSPGSVPSHRTLQNSRCTRTSATRRDLVLHSALLPLGAILPSLDSLLQPPDSAPPTGNCPTCVGPVDGTLGSCADLRTCVSSFDDRPGFFLEPWSYEDRSVAKAQARLAACVAAQSGVTSVSQQDSYVYAQFSHPGGVDDVEFLFLEGDTVVQLRASSRASPLLAAIDAAGAGRARLTSRFESIRLALGWEVVPVLRNRQSSVLGLGETPFDTFGPPPPTGASLQELLGLTGDM</sequence>
<dbReference type="EMBL" id="HBFB01007714">
    <property type="protein sequence ID" value="CAD8670831.1"/>
    <property type="molecule type" value="Transcribed_RNA"/>
</dbReference>
<name>A0A7S0R9H8_9CHLO</name>
<dbReference type="Pfam" id="PF07386">
    <property type="entry name" value="DUF1499"/>
    <property type="match status" value="1"/>
</dbReference>
<evidence type="ECO:0000256" key="1">
    <source>
        <dbReference type="SAM" id="MobiDB-lite"/>
    </source>
</evidence>
<feature type="region of interest" description="Disordered" evidence="1">
    <location>
        <begin position="1"/>
        <end position="30"/>
    </location>
</feature>
<evidence type="ECO:0000313" key="2">
    <source>
        <dbReference type="EMBL" id="CAD8670831.1"/>
    </source>
</evidence>
<gene>
    <name evidence="2" type="ORF">CLEI1391_LOCUS4359</name>
</gene>
<dbReference type="InterPro" id="IPR010865">
    <property type="entry name" value="DUF1499"/>
</dbReference>
<protein>
    <submittedName>
        <fullName evidence="2">Uncharacterized protein</fullName>
    </submittedName>
</protein>
<accession>A0A7S0R9H8</accession>
<dbReference type="PANTHER" id="PTHR34801:SF6">
    <property type="entry name" value="SLL1620 PROTEIN"/>
    <property type="match status" value="1"/>
</dbReference>
<feature type="compositionally biased region" description="Polar residues" evidence="1">
    <location>
        <begin position="15"/>
        <end position="30"/>
    </location>
</feature>